<dbReference type="AlphaFoldDB" id="A0A6L5YG94"/>
<accession>A0A6L5YG94</accession>
<dbReference type="SUPFAM" id="SSF54523">
    <property type="entry name" value="Pili subunits"/>
    <property type="match status" value="1"/>
</dbReference>
<keyword evidence="1" id="KW-0812">Transmembrane</keyword>
<sequence length="191" mass="20830">MRIGRNNKNSGFSLVELIIVIAIMAIVVTVAGLSVGTLTGRRVRKCADEIVSTIERARVLTLGKEQNNVECVISYDSTDKEYHAMVYQVINGTLTQVSDRVVGRDPIQVQVYFDDDDTHAYSLTELKGTLPYASSTQGLHLVFNRASGAFEAGTCEAGGAKKNFCKRIVVSNGTRRIEITTVGRTGKIVTK</sequence>
<name>A0A6L5YG94_9FIRM</name>
<dbReference type="Gene3D" id="3.30.700.10">
    <property type="entry name" value="Glycoprotein, Type 4 Pilin"/>
    <property type="match status" value="1"/>
</dbReference>
<evidence type="ECO:0000256" key="1">
    <source>
        <dbReference type="SAM" id="Phobius"/>
    </source>
</evidence>
<evidence type="ECO:0000313" key="2">
    <source>
        <dbReference type="EMBL" id="MST57195.1"/>
    </source>
</evidence>
<dbReference type="NCBIfam" id="TIGR02532">
    <property type="entry name" value="IV_pilin_GFxxxE"/>
    <property type="match status" value="1"/>
</dbReference>
<dbReference type="EMBL" id="VUMU01000002">
    <property type="protein sequence ID" value="MST57195.1"/>
    <property type="molecule type" value="Genomic_DNA"/>
</dbReference>
<protein>
    <submittedName>
        <fullName evidence="2">Prepilin-type N-terminal cleavage/methylation domain-containing protein</fullName>
    </submittedName>
</protein>
<feature type="transmembrane region" description="Helical" evidence="1">
    <location>
        <begin position="12"/>
        <end position="35"/>
    </location>
</feature>
<gene>
    <name evidence="2" type="ORF">FYJ59_02870</name>
</gene>
<comment type="caution">
    <text evidence="2">The sequence shown here is derived from an EMBL/GenBank/DDBJ whole genome shotgun (WGS) entry which is preliminary data.</text>
</comment>
<dbReference type="InterPro" id="IPR045584">
    <property type="entry name" value="Pilin-like"/>
</dbReference>
<dbReference type="PROSITE" id="PS00409">
    <property type="entry name" value="PROKAR_NTER_METHYL"/>
    <property type="match status" value="1"/>
</dbReference>
<organism evidence="2 3">
    <name type="scientific">Waltera intestinalis</name>
    <dbReference type="NCBI Taxonomy" id="2606635"/>
    <lineage>
        <taxon>Bacteria</taxon>
        <taxon>Bacillati</taxon>
        <taxon>Bacillota</taxon>
        <taxon>Clostridia</taxon>
        <taxon>Lachnospirales</taxon>
        <taxon>Lachnospiraceae</taxon>
        <taxon>Waltera</taxon>
    </lineage>
</organism>
<proteinExistence type="predicted"/>
<dbReference type="InterPro" id="IPR012902">
    <property type="entry name" value="N_methyl_site"/>
</dbReference>
<evidence type="ECO:0000313" key="3">
    <source>
        <dbReference type="Proteomes" id="UP000476055"/>
    </source>
</evidence>
<dbReference type="RefSeq" id="WP_154495177.1">
    <property type="nucleotide sequence ID" value="NZ_VUMU01000002.1"/>
</dbReference>
<dbReference type="Pfam" id="PF07963">
    <property type="entry name" value="N_methyl"/>
    <property type="match status" value="1"/>
</dbReference>
<keyword evidence="3" id="KW-1185">Reference proteome</keyword>
<keyword evidence="1" id="KW-1133">Transmembrane helix</keyword>
<reference evidence="2 3" key="1">
    <citation type="submission" date="2019-08" db="EMBL/GenBank/DDBJ databases">
        <title>In-depth cultivation of the pig gut microbiome towards novel bacterial diversity and tailored functional studies.</title>
        <authorList>
            <person name="Wylensek D."/>
            <person name="Hitch T.C.A."/>
            <person name="Clavel T."/>
        </authorList>
    </citation>
    <scope>NUCLEOTIDE SEQUENCE [LARGE SCALE GENOMIC DNA]</scope>
    <source>
        <strain evidence="2 3">WCA3-601-WT-6H</strain>
    </source>
</reference>
<dbReference type="Proteomes" id="UP000476055">
    <property type="component" value="Unassembled WGS sequence"/>
</dbReference>
<keyword evidence="1" id="KW-0472">Membrane</keyword>